<dbReference type="InterPro" id="IPR052735">
    <property type="entry name" value="NAD_biosynth-regulator"/>
</dbReference>
<dbReference type="Pfam" id="PF13521">
    <property type="entry name" value="AAA_28"/>
    <property type="match status" value="1"/>
</dbReference>
<evidence type="ECO:0000313" key="3">
    <source>
        <dbReference type="Proteomes" id="UP001357452"/>
    </source>
</evidence>
<dbReference type="RefSeq" id="WP_330974844.1">
    <property type="nucleotide sequence ID" value="NZ_JAZGLY010000004.1"/>
</dbReference>
<dbReference type="Gene3D" id="3.40.50.300">
    <property type="entry name" value="P-loop containing nucleotide triphosphate hydrolases"/>
    <property type="match status" value="1"/>
</dbReference>
<dbReference type="EMBL" id="JAZGLY010000004">
    <property type="protein sequence ID" value="MEE6187436.1"/>
    <property type="molecule type" value="Genomic_DNA"/>
</dbReference>
<accession>A0ABU7RHF3</accession>
<dbReference type="InterPro" id="IPR027417">
    <property type="entry name" value="P-loop_NTPase"/>
</dbReference>
<dbReference type="PANTHER" id="PTHR37512">
    <property type="entry name" value="TRIFUNCTIONAL NAD BIOSYNTHESIS/REGULATOR PROTEIN NADR"/>
    <property type="match status" value="1"/>
</dbReference>
<name>A0ABU7RHF3_9BACT</name>
<protein>
    <submittedName>
        <fullName evidence="2">AAA family ATPase</fullName>
    </submittedName>
</protein>
<feature type="domain" description="NadR/Ttd14 AAA" evidence="1">
    <location>
        <begin position="4"/>
        <end position="172"/>
    </location>
</feature>
<dbReference type="PANTHER" id="PTHR37512:SF1">
    <property type="entry name" value="NADR_TTD14 AAA DOMAIN-CONTAINING PROTEIN"/>
    <property type="match status" value="1"/>
</dbReference>
<comment type="caution">
    <text evidence="2">The sequence shown here is derived from an EMBL/GenBank/DDBJ whole genome shotgun (WGS) entry which is preliminary data.</text>
</comment>
<evidence type="ECO:0000259" key="1">
    <source>
        <dbReference type="Pfam" id="PF13521"/>
    </source>
</evidence>
<proteinExistence type="predicted"/>
<sequence length="188" mass="21963">MIKKIVIVGPESTGKSTLCEQLAKHFNTLWCPEYAREYLLKNGTNYSFDDLADIARGQLALEEQHIAQAERIAKDRLSSTHPVPLFIDTDMYVMKVWCEFVFGKCHKFILDEIVARKYDLYLLCNTDLPWVKDELREYPDLKTRETLFYIYKDLLINQQTPWVEIKGSHEQRIQMAIEAVSRLLATVT</sequence>
<reference evidence="2 3" key="1">
    <citation type="submission" date="2024-01" db="EMBL/GenBank/DDBJ databases">
        <title>Niabella digestum sp. nov., isolated from waste digestion system.</title>
        <authorList>
            <person name="Zhang L."/>
        </authorList>
    </citation>
    <scope>NUCLEOTIDE SEQUENCE [LARGE SCALE GENOMIC DNA]</scope>
    <source>
        <strain evidence="2 3">A18</strain>
    </source>
</reference>
<dbReference type="InterPro" id="IPR038727">
    <property type="entry name" value="NadR/Ttd14_AAA_dom"/>
</dbReference>
<evidence type="ECO:0000313" key="2">
    <source>
        <dbReference type="EMBL" id="MEE6187436.1"/>
    </source>
</evidence>
<keyword evidence="3" id="KW-1185">Reference proteome</keyword>
<dbReference type="SUPFAM" id="SSF52540">
    <property type="entry name" value="P-loop containing nucleoside triphosphate hydrolases"/>
    <property type="match status" value="1"/>
</dbReference>
<dbReference type="Proteomes" id="UP001357452">
    <property type="component" value="Unassembled WGS sequence"/>
</dbReference>
<organism evidence="2 3">
    <name type="scientific">Niabella digestorum</name>
    <dbReference type="NCBI Taxonomy" id="3117701"/>
    <lineage>
        <taxon>Bacteria</taxon>
        <taxon>Pseudomonadati</taxon>
        <taxon>Bacteroidota</taxon>
        <taxon>Chitinophagia</taxon>
        <taxon>Chitinophagales</taxon>
        <taxon>Chitinophagaceae</taxon>
        <taxon>Niabella</taxon>
    </lineage>
</organism>
<gene>
    <name evidence="2" type="ORF">V2H41_09135</name>
</gene>